<dbReference type="Proteomes" id="UP000218418">
    <property type="component" value="Chromosome"/>
</dbReference>
<evidence type="ECO:0000313" key="1">
    <source>
        <dbReference type="EMBL" id="BAY85172.1"/>
    </source>
</evidence>
<accession>A0A1Z4LVA5</accession>
<name>A0A1Z4LVA5_9CYAN</name>
<proteinExistence type="predicted"/>
<reference evidence="1 2" key="1">
    <citation type="submission" date="2017-06" db="EMBL/GenBank/DDBJ databases">
        <title>Genome sequencing of cyanobaciteial culture collection at National Institute for Environmental Studies (NIES).</title>
        <authorList>
            <person name="Hirose Y."/>
            <person name="Shimura Y."/>
            <person name="Fujisawa T."/>
            <person name="Nakamura Y."/>
            <person name="Kawachi M."/>
        </authorList>
    </citation>
    <scope>NUCLEOTIDE SEQUENCE [LARGE SCALE GENOMIC DNA]</scope>
    <source>
        <strain evidence="1 2">NIES-267</strain>
    </source>
</reference>
<dbReference type="EMBL" id="AP018227">
    <property type="protein sequence ID" value="BAY85172.1"/>
    <property type="molecule type" value="Genomic_DNA"/>
</dbReference>
<gene>
    <name evidence="1" type="ORF">NIES267_46710</name>
</gene>
<dbReference type="AlphaFoldDB" id="A0A1Z4LVA5"/>
<evidence type="ECO:0000313" key="2">
    <source>
        <dbReference type="Proteomes" id="UP000218418"/>
    </source>
</evidence>
<sequence length="70" mass="8074">MIAVDVSTGKEYLKLKEKSKTEDVSDYFAQLSQDCVKEGFNKLTIILDNNSTHKDKMKFQVKSPNRKFTN</sequence>
<keyword evidence="2" id="KW-1185">Reference proteome</keyword>
<protein>
    <submittedName>
        <fullName evidence="1">Uncharacterized protein</fullName>
    </submittedName>
</protein>
<organism evidence="1 2">
    <name type="scientific">Calothrix parasitica NIES-267</name>
    <dbReference type="NCBI Taxonomy" id="1973488"/>
    <lineage>
        <taxon>Bacteria</taxon>
        <taxon>Bacillati</taxon>
        <taxon>Cyanobacteriota</taxon>
        <taxon>Cyanophyceae</taxon>
        <taxon>Nostocales</taxon>
        <taxon>Calotrichaceae</taxon>
        <taxon>Calothrix</taxon>
    </lineage>
</organism>